<comment type="caution">
    <text evidence="1">The sequence shown here is derived from an EMBL/GenBank/DDBJ whole genome shotgun (WGS) entry which is preliminary data.</text>
</comment>
<proteinExistence type="predicted"/>
<dbReference type="EMBL" id="JAGIZQ010000002">
    <property type="protein sequence ID" value="KAH6641381.1"/>
    <property type="molecule type" value="Genomic_DNA"/>
</dbReference>
<protein>
    <submittedName>
        <fullName evidence="1">Uncharacterized protein</fullName>
    </submittedName>
</protein>
<dbReference type="Proteomes" id="UP000724584">
    <property type="component" value="Unassembled WGS sequence"/>
</dbReference>
<evidence type="ECO:0000313" key="2">
    <source>
        <dbReference type="Proteomes" id="UP000724584"/>
    </source>
</evidence>
<name>A0ACB7PKZ1_9PEZI</name>
<organism evidence="1 2">
    <name type="scientific">Chaetomium tenue</name>
    <dbReference type="NCBI Taxonomy" id="1854479"/>
    <lineage>
        <taxon>Eukaryota</taxon>
        <taxon>Fungi</taxon>
        <taxon>Dikarya</taxon>
        <taxon>Ascomycota</taxon>
        <taxon>Pezizomycotina</taxon>
        <taxon>Sordariomycetes</taxon>
        <taxon>Sordariomycetidae</taxon>
        <taxon>Sordariales</taxon>
        <taxon>Chaetomiaceae</taxon>
        <taxon>Chaetomium</taxon>
    </lineage>
</organism>
<evidence type="ECO:0000313" key="1">
    <source>
        <dbReference type="EMBL" id="KAH6641381.1"/>
    </source>
</evidence>
<accession>A0ACB7PKZ1</accession>
<gene>
    <name evidence="1" type="ORF">F5144DRAFT_563362</name>
</gene>
<keyword evidence="2" id="KW-1185">Reference proteome</keyword>
<reference evidence="1 2" key="1">
    <citation type="journal article" date="2021" name="Nat. Commun.">
        <title>Genetic determinants of endophytism in the Arabidopsis root mycobiome.</title>
        <authorList>
            <person name="Mesny F."/>
            <person name="Miyauchi S."/>
            <person name="Thiergart T."/>
            <person name="Pickel B."/>
            <person name="Atanasova L."/>
            <person name="Karlsson M."/>
            <person name="Huettel B."/>
            <person name="Barry K.W."/>
            <person name="Haridas S."/>
            <person name="Chen C."/>
            <person name="Bauer D."/>
            <person name="Andreopoulos W."/>
            <person name="Pangilinan J."/>
            <person name="LaButti K."/>
            <person name="Riley R."/>
            <person name="Lipzen A."/>
            <person name="Clum A."/>
            <person name="Drula E."/>
            <person name="Henrissat B."/>
            <person name="Kohler A."/>
            <person name="Grigoriev I.V."/>
            <person name="Martin F.M."/>
            <person name="Hacquard S."/>
        </authorList>
    </citation>
    <scope>NUCLEOTIDE SEQUENCE [LARGE SCALE GENOMIC DNA]</scope>
    <source>
        <strain evidence="1 2">MPI-SDFR-AT-0079</strain>
    </source>
</reference>
<sequence length="112" mass="11749">MGCVVLARARSQVSYSAWRVLAFGMLLTLGPVPLRASPPKHRVHSRSLAGAPPLPRSASVGIRDSQLVADDVQQGRKHSLSPLARSRPGTASLAMIDTQLLGSCLLADGVLG</sequence>